<feature type="binding site" evidence="8">
    <location>
        <begin position="8"/>
        <end position="10"/>
    </location>
    <ligand>
        <name>GTP</name>
        <dbReference type="ChEBI" id="CHEBI:37565"/>
    </ligand>
</feature>
<comment type="subcellular location">
    <subcellularLocation>
        <location evidence="8">Cytoplasm</location>
    </subcellularLocation>
</comment>
<keyword evidence="6 8" id="KW-0342">GTP-binding</keyword>
<comment type="similarity">
    <text evidence="8">Belongs to the MobA family.</text>
</comment>
<keyword evidence="4 8" id="KW-0547">Nucleotide-binding</keyword>
<sequence>MLYQGVILAGGHSKRFGSPKAFAEKDGFPFYTYSIKALEKHCQSLVLVTNPHLKKQFDQAITKQSINIVNDEPEFRGQGPLSGIYTAMKNFPAEWYFVSPIDVPFISAKVYELLLDHVSNKYDVIVPIVKEKLQPLLAIYHHSLQGAIKRSLQMQQNSLQEFLVNKKIKYVFIECDQFFININNQEDYRTYIQG</sequence>
<keyword evidence="11" id="KW-1185">Reference proteome</keyword>
<dbReference type="InterPro" id="IPR029044">
    <property type="entry name" value="Nucleotide-diphossugar_trans"/>
</dbReference>
<dbReference type="CDD" id="cd02503">
    <property type="entry name" value="MobA"/>
    <property type="match status" value="1"/>
</dbReference>
<comment type="domain">
    <text evidence="8">The N-terminal domain determines nucleotide recognition and specific binding, while the C-terminal domain determines the specific binding to the target protein.</text>
</comment>
<protein>
    <recommendedName>
        <fullName evidence="8">Probable molybdenum cofactor guanylyltransferase</fullName>
        <shortName evidence="8">MoCo guanylyltransferase</shortName>
        <ecNumber evidence="8">2.7.7.77</ecNumber>
    </recommendedName>
    <alternativeName>
        <fullName evidence="8">GTP:molybdopterin guanylyltransferase</fullName>
    </alternativeName>
    <alternativeName>
        <fullName evidence="8">Mo-MPT guanylyltransferase</fullName>
    </alternativeName>
    <alternativeName>
        <fullName evidence="8">Molybdopterin guanylyltransferase</fullName>
    </alternativeName>
    <alternativeName>
        <fullName evidence="8">Molybdopterin-guanine dinucleotide synthase</fullName>
        <shortName evidence="8">MGD synthase</shortName>
    </alternativeName>
</protein>
<proteinExistence type="inferred from homology"/>
<keyword evidence="7 8" id="KW-0501">Molybdenum cofactor biosynthesis</keyword>
<comment type="caution">
    <text evidence="8">Lacks conserved residue(s) required for the propagation of feature annotation.</text>
</comment>
<comment type="caution">
    <text evidence="10">The sequence shown here is derived from an EMBL/GenBank/DDBJ whole genome shotgun (WGS) entry which is preliminary data.</text>
</comment>
<dbReference type="PANTHER" id="PTHR19136:SF81">
    <property type="entry name" value="MOLYBDENUM COFACTOR GUANYLYLTRANSFERASE"/>
    <property type="match status" value="1"/>
</dbReference>
<comment type="cofactor">
    <cofactor evidence="8">
        <name>Mg(2+)</name>
        <dbReference type="ChEBI" id="CHEBI:18420"/>
    </cofactor>
</comment>
<keyword evidence="3 8" id="KW-0479">Metal-binding</keyword>
<keyword evidence="2 8" id="KW-0808">Transferase</keyword>
<comment type="catalytic activity">
    <reaction evidence="8">
        <text>Mo-molybdopterin + GTP + H(+) = Mo-molybdopterin guanine dinucleotide + diphosphate</text>
        <dbReference type="Rhea" id="RHEA:34243"/>
        <dbReference type="ChEBI" id="CHEBI:15378"/>
        <dbReference type="ChEBI" id="CHEBI:33019"/>
        <dbReference type="ChEBI" id="CHEBI:37565"/>
        <dbReference type="ChEBI" id="CHEBI:71302"/>
        <dbReference type="ChEBI" id="CHEBI:71310"/>
        <dbReference type="EC" id="2.7.7.77"/>
    </reaction>
</comment>
<reference evidence="10 11" key="1">
    <citation type="submission" date="2020-01" db="EMBL/GenBank/DDBJ databases">
        <title>A novel Bacillus sp. from Pasinler.</title>
        <authorList>
            <person name="Adiguzel A."/>
            <person name="Ay H."/>
            <person name="Baltaci M.O."/>
        </authorList>
    </citation>
    <scope>NUCLEOTIDE SEQUENCE [LARGE SCALE GENOMIC DNA]</scope>
    <source>
        <strain evidence="10 11">P1</strain>
    </source>
</reference>
<dbReference type="Gene3D" id="3.90.550.10">
    <property type="entry name" value="Spore Coat Polysaccharide Biosynthesis Protein SpsA, Chain A"/>
    <property type="match status" value="1"/>
</dbReference>
<feature type="binding site" evidence="8">
    <location>
        <position position="102"/>
    </location>
    <ligand>
        <name>Mg(2+)</name>
        <dbReference type="ChEBI" id="CHEBI:18420"/>
    </ligand>
</feature>
<dbReference type="PANTHER" id="PTHR19136">
    <property type="entry name" value="MOLYBDENUM COFACTOR GUANYLYLTRANSFERASE"/>
    <property type="match status" value="1"/>
</dbReference>
<feature type="domain" description="MobA-like NTP transferase" evidence="9">
    <location>
        <begin position="5"/>
        <end position="155"/>
    </location>
</feature>
<dbReference type="InterPro" id="IPR013482">
    <property type="entry name" value="Molybde_CF_guanTrfase"/>
</dbReference>
<evidence type="ECO:0000313" key="11">
    <source>
        <dbReference type="Proteomes" id="UP000743899"/>
    </source>
</evidence>
<organism evidence="10 11">
    <name type="scientific">Pallidibacillus pasinlerensis</name>
    <dbReference type="NCBI Taxonomy" id="2703818"/>
    <lineage>
        <taxon>Bacteria</taxon>
        <taxon>Bacillati</taxon>
        <taxon>Bacillota</taxon>
        <taxon>Bacilli</taxon>
        <taxon>Bacillales</taxon>
        <taxon>Bacillaceae</taxon>
        <taxon>Pallidibacillus</taxon>
    </lineage>
</organism>
<keyword evidence="1 8" id="KW-0963">Cytoplasm</keyword>
<evidence type="ECO:0000256" key="5">
    <source>
        <dbReference type="ARBA" id="ARBA00022842"/>
    </source>
</evidence>
<feature type="binding site" evidence="8">
    <location>
        <position position="102"/>
    </location>
    <ligand>
        <name>GTP</name>
        <dbReference type="ChEBI" id="CHEBI:37565"/>
    </ligand>
</feature>
<gene>
    <name evidence="8" type="primary">mobA</name>
    <name evidence="10" type="ORF">GW534_08790</name>
</gene>
<accession>A0ABX0A9E2</accession>
<evidence type="ECO:0000256" key="3">
    <source>
        <dbReference type="ARBA" id="ARBA00022723"/>
    </source>
</evidence>
<evidence type="ECO:0000313" key="10">
    <source>
        <dbReference type="EMBL" id="NCU17828.1"/>
    </source>
</evidence>
<dbReference type="InterPro" id="IPR025877">
    <property type="entry name" value="MobA-like_NTP_Trfase"/>
</dbReference>
<comment type="function">
    <text evidence="8">Transfers a GMP moiety from GTP to Mo-molybdopterin (Mo-MPT) cofactor (Moco or molybdenum cofactor) to form Mo-molybdopterin guanine dinucleotide (Mo-MGD) cofactor.</text>
</comment>
<feature type="binding site" evidence="8">
    <location>
        <position position="20"/>
    </location>
    <ligand>
        <name>GTP</name>
        <dbReference type="ChEBI" id="CHEBI:37565"/>
    </ligand>
</feature>
<evidence type="ECO:0000256" key="2">
    <source>
        <dbReference type="ARBA" id="ARBA00022679"/>
    </source>
</evidence>
<feature type="binding site" evidence="8">
    <location>
        <position position="71"/>
    </location>
    <ligand>
        <name>GTP</name>
        <dbReference type="ChEBI" id="CHEBI:37565"/>
    </ligand>
</feature>
<evidence type="ECO:0000256" key="4">
    <source>
        <dbReference type="ARBA" id="ARBA00022741"/>
    </source>
</evidence>
<name>A0ABX0A9E2_9BACI</name>
<evidence type="ECO:0000256" key="7">
    <source>
        <dbReference type="ARBA" id="ARBA00023150"/>
    </source>
</evidence>
<dbReference type="SUPFAM" id="SSF53448">
    <property type="entry name" value="Nucleotide-diphospho-sugar transferases"/>
    <property type="match status" value="1"/>
</dbReference>
<evidence type="ECO:0000256" key="1">
    <source>
        <dbReference type="ARBA" id="ARBA00022490"/>
    </source>
</evidence>
<evidence type="ECO:0000256" key="6">
    <source>
        <dbReference type="ARBA" id="ARBA00023134"/>
    </source>
</evidence>
<dbReference type="Pfam" id="PF12804">
    <property type="entry name" value="NTP_transf_3"/>
    <property type="match status" value="1"/>
</dbReference>
<dbReference type="Proteomes" id="UP000743899">
    <property type="component" value="Unassembled WGS sequence"/>
</dbReference>
<evidence type="ECO:0000259" key="9">
    <source>
        <dbReference type="Pfam" id="PF12804"/>
    </source>
</evidence>
<dbReference type="EC" id="2.7.7.77" evidence="8"/>
<dbReference type="GO" id="GO:0016779">
    <property type="term" value="F:nucleotidyltransferase activity"/>
    <property type="evidence" value="ECO:0007669"/>
    <property type="project" value="UniProtKB-KW"/>
</dbReference>
<keyword evidence="10" id="KW-0548">Nucleotidyltransferase</keyword>
<evidence type="ECO:0000256" key="8">
    <source>
        <dbReference type="HAMAP-Rule" id="MF_00316"/>
    </source>
</evidence>
<dbReference type="HAMAP" id="MF_00316">
    <property type="entry name" value="MobA"/>
    <property type="match status" value="1"/>
</dbReference>
<keyword evidence="5 8" id="KW-0460">Magnesium</keyword>
<dbReference type="EMBL" id="JAACYS010000035">
    <property type="protein sequence ID" value="NCU17828.1"/>
    <property type="molecule type" value="Genomic_DNA"/>
</dbReference>